<feature type="compositionally biased region" description="Basic residues" evidence="1">
    <location>
        <begin position="101"/>
        <end position="118"/>
    </location>
</feature>
<reference evidence="2 3" key="1">
    <citation type="journal article" date="2019" name="Commun. Biol.">
        <title>The bagworm genome reveals a unique fibroin gene that provides high tensile strength.</title>
        <authorList>
            <person name="Kono N."/>
            <person name="Nakamura H."/>
            <person name="Ohtoshi R."/>
            <person name="Tomita M."/>
            <person name="Numata K."/>
            <person name="Arakawa K."/>
        </authorList>
    </citation>
    <scope>NUCLEOTIDE SEQUENCE [LARGE SCALE GENOMIC DNA]</scope>
</reference>
<gene>
    <name evidence="2" type="ORF">EVAR_96485_1</name>
</gene>
<accession>A0A4C1ZXA4</accession>
<feature type="compositionally biased region" description="Basic and acidic residues" evidence="1">
    <location>
        <begin position="206"/>
        <end position="217"/>
    </location>
</feature>
<comment type="caution">
    <text evidence="2">The sequence shown here is derived from an EMBL/GenBank/DDBJ whole genome shotgun (WGS) entry which is preliminary data.</text>
</comment>
<organism evidence="2 3">
    <name type="scientific">Eumeta variegata</name>
    <name type="common">Bagworm moth</name>
    <name type="synonym">Eumeta japonica</name>
    <dbReference type="NCBI Taxonomy" id="151549"/>
    <lineage>
        <taxon>Eukaryota</taxon>
        <taxon>Metazoa</taxon>
        <taxon>Ecdysozoa</taxon>
        <taxon>Arthropoda</taxon>
        <taxon>Hexapoda</taxon>
        <taxon>Insecta</taxon>
        <taxon>Pterygota</taxon>
        <taxon>Neoptera</taxon>
        <taxon>Endopterygota</taxon>
        <taxon>Lepidoptera</taxon>
        <taxon>Glossata</taxon>
        <taxon>Ditrysia</taxon>
        <taxon>Tineoidea</taxon>
        <taxon>Psychidae</taxon>
        <taxon>Oiketicinae</taxon>
        <taxon>Eumeta</taxon>
    </lineage>
</organism>
<feature type="compositionally biased region" description="Basic and acidic residues" evidence="1">
    <location>
        <begin position="57"/>
        <end position="67"/>
    </location>
</feature>
<dbReference type="OrthoDB" id="412981at2759"/>
<name>A0A4C1ZXA4_EUMVA</name>
<evidence type="ECO:0000313" key="3">
    <source>
        <dbReference type="Proteomes" id="UP000299102"/>
    </source>
</evidence>
<evidence type="ECO:0000256" key="1">
    <source>
        <dbReference type="SAM" id="MobiDB-lite"/>
    </source>
</evidence>
<feature type="compositionally biased region" description="Basic and acidic residues" evidence="1">
    <location>
        <begin position="16"/>
        <end position="26"/>
    </location>
</feature>
<keyword evidence="3" id="KW-1185">Reference proteome</keyword>
<feature type="region of interest" description="Disordered" evidence="1">
    <location>
        <begin position="1"/>
        <end position="80"/>
    </location>
</feature>
<proteinExistence type="predicted"/>
<feature type="region of interest" description="Disordered" evidence="1">
    <location>
        <begin position="200"/>
        <end position="227"/>
    </location>
</feature>
<dbReference type="EMBL" id="BGZK01002157">
    <property type="protein sequence ID" value="GBP91285.1"/>
    <property type="molecule type" value="Genomic_DNA"/>
</dbReference>
<sequence length="238" mass="26998">MIRTLFHITEEEDPSPAEHRPTDDHGSGASPAGFLTSLIRAHMDSSGTSHRRTRGRRAADRSSEKSPKRLPPNSEAEPARARRLIGFPKGDHNHRNRRVVSPTRRRPGMRQHSLHTRHQTCMQSADQEEERRVREFFVDSDTTTTREYYVSPAETARTILRLPKRKAPGPDGIPTIAIKLLEEPWWRLPGSSKGYCGRGTFQDPEDGTRHCYPEGRQRPSTCVKSAPDYAAVPHRQVV</sequence>
<protein>
    <submittedName>
        <fullName evidence="2">Uncharacterized protein</fullName>
    </submittedName>
</protein>
<feature type="region of interest" description="Disordered" evidence="1">
    <location>
        <begin position="101"/>
        <end position="128"/>
    </location>
</feature>
<dbReference type="AlphaFoldDB" id="A0A4C1ZXA4"/>
<evidence type="ECO:0000313" key="2">
    <source>
        <dbReference type="EMBL" id="GBP91285.1"/>
    </source>
</evidence>
<dbReference type="Proteomes" id="UP000299102">
    <property type="component" value="Unassembled WGS sequence"/>
</dbReference>